<keyword evidence="2" id="KW-1185">Reference proteome</keyword>
<sequence length="277" mass="32658">MSILGQYYQRYVLNNSNVDKYTPDPDWRDCTRYLAGFLMKVLLLNEWREYDYPKYDWSDGFTDVAHVLGWMFEFSRDVSGKNVYDLVQEKIKNGHDYYPDESLMQYVAEMVKDVIDRDILECLGIVNDLFIGRRDSFEMHEEQCTHEEYTPSLNWPLPCPGPPYGRRPYLQGQNPPRSQAVIWVPFPILRFAFFAKEVALFGRSFDGMQRVAQEQLEQLDSRLIHPEYFYILAQVLELEDTPESRKALDILANNLFLGEKPLTQAWVEGPEEVPWLR</sequence>
<name>A0A2S5RED5_9PROT</name>
<evidence type="ECO:0000313" key="2">
    <source>
        <dbReference type="Proteomes" id="UP000239425"/>
    </source>
</evidence>
<reference evidence="1 2" key="1">
    <citation type="submission" date="2017-11" db="EMBL/GenBank/DDBJ databases">
        <title>Comparative genomic analysis of Holospora spp., intranuclear symbionts of paramecia.</title>
        <authorList>
            <person name="Garushyants S.K."/>
            <person name="Beliavskaya A."/>
            <person name="Malko D.B."/>
            <person name="Logacheva M.D."/>
            <person name="Rautian M.S."/>
            <person name="Gelfand M.S."/>
        </authorList>
    </citation>
    <scope>NUCLEOTIDE SEQUENCE [LARGE SCALE GENOMIC DNA]</scope>
    <source>
        <strain evidence="2">02AZ16</strain>
    </source>
</reference>
<evidence type="ECO:0000313" key="1">
    <source>
        <dbReference type="EMBL" id="PPE05683.1"/>
    </source>
</evidence>
<organism evidence="1 2">
    <name type="scientific">Holospora curviuscula</name>
    <dbReference type="NCBI Taxonomy" id="1082868"/>
    <lineage>
        <taxon>Bacteria</taxon>
        <taxon>Pseudomonadati</taxon>
        <taxon>Pseudomonadota</taxon>
        <taxon>Alphaproteobacteria</taxon>
        <taxon>Holosporales</taxon>
        <taxon>Holosporaceae</taxon>
        <taxon>Holospora</taxon>
    </lineage>
</organism>
<dbReference type="AlphaFoldDB" id="A0A2S5RED5"/>
<accession>A0A2S5RED5</accession>
<protein>
    <submittedName>
        <fullName evidence="1">Uncharacterized protein</fullName>
    </submittedName>
</protein>
<proteinExistence type="predicted"/>
<gene>
    <name evidence="1" type="ORF">HCUR_00181</name>
</gene>
<comment type="caution">
    <text evidence="1">The sequence shown here is derived from an EMBL/GenBank/DDBJ whole genome shotgun (WGS) entry which is preliminary data.</text>
</comment>
<dbReference type="Proteomes" id="UP000239425">
    <property type="component" value="Unassembled WGS sequence"/>
</dbReference>
<dbReference type="EMBL" id="PHHC01000058">
    <property type="protein sequence ID" value="PPE05683.1"/>
    <property type="molecule type" value="Genomic_DNA"/>
</dbReference>